<dbReference type="EMBL" id="RKQZ01000001">
    <property type="protein sequence ID" value="RPF19559.1"/>
    <property type="molecule type" value="Genomic_DNA"/>
</dbReference>
<dbReference type="InterPro" id="IPR027417">
    <property type="entry name" value="P-loop_NTPase"/>
</dbReference>
<dbReference type="PIRSF" id="PIRSF039085">
    <property type="entry name" value="ABC_ATPase_HisP"/>
    <property type="match status" value="1"/>
</dbReference>
<dbReference type="InterPro" id="IPR017871">
    <property type="entry name" value="ABC_transporter-like_CS"/>
</dbReference>
<keyword evidence="10" id="KW-1185">Reference proteome</keyword>
<keyword evidence="6" id="KW-0472">Membrane</keyword>
<keyword evidence="2" id="KW-0813">Transport</keyword>
<dbReference type="SMART" id="SM00382">
    <property type="entry name" value="AAA"/>
    <property type="match status" value="1"/>
</dbReference>
<dbReference type="PANTHER" id="PTHR43166">
    <property type="entry name" value="AMINO ACID IMPORT ATP-BINDING PROTEIN"/>
    <property type="match status" value="1"/>
</dbReference>
<dbReference type="InterPro" id="IPR003593">
    <property type="entry name" value="AAA+_ATPase"/>
</dbReference>
<dbReference type="OrthoDB" id="4283894at2"/>
<dbReference type="AlphaFoldDB" id="A0A3N4YEK6"/>
<dbReference type="PROSITE" id="PS50893">
    <property type="entry name" value="ABC_TRANSPORTER_2"/>
    <property type="match status" value="1"/>
</dbReference>
<dbReference type="GO" id="GO:0016887">
    <property type="term" value="F:ATP hydrolysis activity"/>
    <property type="evidence" value="ECO:0007669"/>
    <property type="project" value="InterPro"/>
</dbReference>
<dbReference type="InterPro" id="IPR030679">
    <property type="entry name" value="ABC_ATPase_HisP-typ"/>
</dbReference>
<dbReference type="InterPro" id="IPR003439">
    <property type="entry name" value="ABC_transporter-like_ATP-bd"/>
</dbReference>
<keyword evidence="4" id="KW-0547">Nucleotide-binding</keyword>
<evidence type="ECO:0000256" key="6">
    <source>
        <dbReference type="ARBA" id="ARBA00023136"/>
    </source>
</evidence>
<proteinExistence type="predicted"/>
<comment type="caution">
    <text evidence="9">The sequence shown here is derived from an EMBL/GenBank/DDBJ whole genome shotgun (WGS) entry which is preliminary data.</text>
</comment>
<evidence type="ECO:0000259" key="8">
    <source>
        <dbReference type="PROSITE" id="PS50893"/>
    </source>
</evidence>
<keyword evidence="3" id="KW-1003">Cell membrane</keyword>
<dbReference type="GO" id="GO:0015424">
    <property type="term" value="F:ABC-type amino acid transporter activity"/>
    <property type="evidence" value="ECO:0007669"/>
    <property type="project" value="InterPro"/>
</dbReference>
<dbReference type="Proteomes" id="UP000280501">
    <property type="component" value="Unassembled WGS sequence"/>
</dbReference>
<keyword evidence="5 9" id="KW-0067">ATP-binding</keyword>
<evidence type="ECO:0000256" key="5">
    <source>
        <dbReference type="ARBA" id="ARBA00022840"/>
    </source>
</evidence>
<dbReference type="Gene3D" id="3.40.50.300">
    <property type="entry name" value="P-loop containing nucleotide triphosphate hydrolases"/>
    <property type="match status" value="1"/>
</dbReference>
<dbReference type="SUPFAM" id="SSF52540">
    <property type="entry name" value="P-loop containing nucleoside triphosphate hydrolases"/>
    <property type="match status" value="1"/>
</dbReference>
<dbReference type="PROSITE" id="PS00211">
    <property type="entry name" value="ABC_TRANSPORTER_1"/>
    <property type="match status" value="1"/>
</dbReference>
<name>A0A3N4YEK6_9MICO</name>
<evidence type="ECO:0000256" key="1">
    <source>
        <dbReference type="ARBA" id="ARBA00004202"/>
    </source>
</evidence>
<dbReference type="InterPro" id="IPR050086">
    <property type="entry name" value="MetN_ABC_transporter-like"/>
</dbReference>
<dbReference type="Pfam" id="PF00005">
    <property type="entry name" value="ABC_tran"/>
    <property type="match status" value="1"/>
</dbReference>
<protein>
    <submittedName>
        <fullName evidence="9">Cystine transport system ATP-binding protein</fullName>
    </submittedName>
</protein>
<feature type="region of interest" description="Disordered" evidence="7">
    <location>
        <begin position="1"/>
        <end position="29"/>
    </location>
</feature>
<dbReference type="RefSeq" id="WP_123812849.1">
    <property type="nucleotide sequence ID" value="NZ_RKQZ01000001.1"/>
</dbReference>
<evidence type="ECO:0000256" key="2">
    <source>
        <dbReference type="ARBA" id="ARBA00022448"/>
    </source>
</evidence>
<evidence type="ECO:0000313" key="10">
    <source>
        <dbReference type="Proteomes" id="UP000280501"/>
    </source>
</evidence>
<evidence type="ECO:0000256" key="4">
    <source>
        <dbReference type="ARBA" id="ARBA00022741"/>
    </source>
</evidence>
<comment type="subcellular location">
    <subcellularLocation>
        <location evidence="1">Cell membrane</location>
        <topology evidence="1">Peripheral membrane protein</topology>
    </subcellularLocation>
</comment>
<gene>
    <name evidence="9" type="ORF">EDD34_0110</name>
</gene>
<organism evidence="9 10">
    <name type="scientific">Myceligenerans xiligouense</name>
    <dbReference type="NCBI Taxonomy" id="253184"/>
    <lineage>
        <taxon>Bacteria</taxon>
        <taxon>Bacillati</taxon>
        <taxon>Actinomycetota</taxon>
        <taxon>Actinomycetes</taxon>
        <taxon>Micrococcales</taxon>
        <taxon>Promicromonosporaceae</taxon>
        <taxon>Myceligenerans</taxon>
    </lineage>
</organism>
<evidence type="ECO:0000256" key="3">
    <source>
        <dbReference type="ARBA" id="ARBA00022475"/>
    </source>
</evidence>
<evidence type="ECO:0000256" key="7">
    <source>
        <dbReference type="SAM" id="MobiDB-lite"/>
    </source>
</evidence>
<evidence type="ECO:0000313" key="9">
    <source>
        <dbReference type="EMBL" id="RPF19559.1"/>
    </source>
</evidence>
<dbReference type="GO" id="GO:0005886">
    <property type="term" value="C:plasma membrane"/>
    <property type="evidence" value="ECO:0007669"/>
    <property type="project" value="UniProtKB-SubCell"/>
</dbReference>
<feature type="region of interest" description="Disordered" evidence="7">
    <location>
        <begin position="83"/>
        <end position="114"/>
    </location>
</feature>
<accession>A0A3N4YEK6</accession>
<dbReference type="CDD" id="cd03262">
    <property type="entry name" value="ABC_HisP_GlnQ"/>
    <property type="match status" value="1"/>
</dbReference>
<feature type="compositionally biased region" description="Basic and acidic residues" evidence="7">
    <location>
        <begin position="95"/>
        <end position="114"/>
    </location>
</feature>
<reference evidence="9 10" key="1">
    <citation type="submission" date="2018-11" db="EMBL/GenBank/DDBJ databases">
        <title>Sequencing the genomes of 1000 actinobacteria strains.</title>
        <authorList>
            <person name="Klenk H.-P."/>
        </authorList>
    </citation>
    <scope>NUCLEOTIDE SEQUENCE [LARGE SCALE GENOMIC DNA]</scope>
    <source>
        <strain evidence="9 10">DSM 15700</strain>
    </source>
</reference>
<dbReference type="GO" id="GO:0005524">
    <property type="term" value="F:ATP binding"/>
    <property type="evidence" value="ECO:0007669"/>
    <property type="project" value="UniProtKB-KW"/>
</dbReference>
<sequence length="301" mass="33018">MSPTDATGAGPEDPGDVLEPRGDSRPGTPLLTVRGLHKSFGDNHVLRGIDLDVRRGSVTALIGPSGSGKTTLLRSLNGLAMPDAGTITAAPSPRRARDGGAENGEARSEPPGRDRLVLDFSRKVTKQRRFALRDRSAMVFQQHNLFPHRTVVQNVIEGPVQVQRVPRAQAVERATALLDRVGLAEKRDAYPHELSGGQQQRVGIVRALALRPELLLFDEPTSALDPELVGEVLAVMKELADEGWTMVVVTHELQFARAVADEVLFLDGGVVVERGAPDRMFREPREDRTRQFLHRLLHPME</sequence>
<dbReference type="PANTHER" id="PTHR43166:SF35">
    <property type="entry name" value="L-CYSTINE IMPORT ATP-BINDING PROTEIN TCYN"/>
    <property type="match status" value="1"/>
</dbReference>
<feature type="domain" description="ABC transporter" evidence="8">
    <location>
        <begin position="31"/>
        <end position="293"/>
    </location>
</feature>